<dbReference type="AlphaFoldDB" id="V6J6U1"/>
<dbReference type="EMBL" id="AWTC01000005">
    <property type="protein sequence ID" value="EST12494.1"/>
    <property type="molecule type" value="Genomic_DNA"/>
</dbReference>
<gene>
    <name evidence="2" type="ORF">P343_07330</name>
</gene>
<dbReference type="OrthoDB" id="2990278at2"/>
<feature type="region of interest" description="Disordered" evidence="1">
    <location>
        <begin position="46"/>
        <end position="138"/>
    </location>
</feature>
<evidence type="ECO:0000313" key="3">
    <source>
        <dbReference type="Proteomes" id="UP000018296"/>
    </source>
</evidence>
<dbReference type="STRING" id="1395513.P343_07330"/>
<sequence>MAKSVDHDEFKIRKVDLEAYRFSPPGSMGWSAAEYEHILNHPEAAVVQSESFSPPSVPSTELEELSASPDRKVDLETLEKSIPRTVPDVSRDKNKKESSVAAEKAIQKTGLSESSEDQITDEREKDENEGYIIDTNPPAKPWLAKNIVSLYK</sequence>
<feature type="compositionally biased region" description="Basic and acidic residues" evidence="1">
    <location>
        <begin position="69"/>
        <end position="82"/>
    </location>
</feature>
<evidence type="ECO:0000256" key="1">
    <source>
        <dbReference type="SAM" id="MobiDB-lite"/>
    </source>
</evidence>
<comment type="caution">
    <text evidence="2">The sequence shown here is derived from an EMBL/GenBank/DDBJ whole genome shotgun (WGS) entry which is preliminary data.</text>
</comment>
<dbReference type="PATRIC" id="fig|1395513.3.peg.1490"/>
<proteinExistence type="predicted"/>
<feature type="compositionally biased region" description="Basic and acidic residues" evidence="1">
    <location>
        <begin position="89"/>
        <end position="98"/>
    </location>
</feature>
<reference evidence="2 3" key="1">
    <citation type="journal article" date="2013" name="Genome Announc.">
        <title>Genome Sequence of Sporolactobacillus laevolacticus DSM442, an Efficient Polymer-Grade D-Lactate Producer from Agricultural Waste Cottonseed as a Nitrogen Source.</title>
        <authorList>
            <person name="Wang H."/>
            <person name="Wang L."/>
            <person name="Ju J."/>
            <person name="Yu B."/>
            <person name="Ma Y."/>
        </authorList>
    </citation>
    <scope>NUCLEOTIDE SEQUENCE [LARGE SCALE GENOMIC DNA]</scope>
    <source>
        <strain evidence="2 3">DSM 442</strain>
    </source>
</reference>
<dbReference type="RefSeq" id="WP_023509741.1">
    <property type="nucleotide sequence ID" value="NZ_AWTC01000005.1"/>
</dbReference>
<keyword evidence="3" id="KW-1185">Reference proteome</keyword>
<protein>
    <submittedName>
        <fullName evidence="2">Uncharacterized protein</fullName>
    </submittedName>
</protein>
<evidence type="ECO:0000313" key="2">
    <source>
        <dbReference type="EMBL" id="EST12494.1"/>
    </source>
</evidence>
<name>V6J6U1_9BACL</name>
<accession>V6J6U1</accession>
<dbReference type="Proteomes" id="UP000018296">
    <property type="component" value="Unassembled WGS sequence"/>
</dbReference>
<organism evidence="2 3">
    <name type="scientific">Sporolactobacillus laevolacticus DSM 442</name>
    <dbReference type="NCBI Taxonomy" id="1395513"/>
    <lineage>
        <taxon>Bacteria</taxon>
        <taxon>Bacillati</taxon>
        <taxon>Bacillota</taxon>
        <taxon>Bacilli</taxon>
        <taxon>Bacillales</taxon>
        <taxon>Sporolactobacillaceae</taxon>
        <taxon>Sporolactobacillus</taxon>
    </lineage>
</organism>